<protein>
    <recommendedName>
        <fullName evidence="3">Mucin-2</fullName>
    </recommendedName>
</protein>
<dbReference type="Proteomes" id="UP001500124">
    <property type="component" value="Unassembled WGS sequence"/>
</dbReference>
<reference evidence="2" key="1">
    <citation type="journal article" date="2019" name="Int. J. Syst. Evol. Microbiol.">
        <title>The Global Catalogue of Microorganisms (GCM) 10K type strain sequencing project: providing services to taxonomists for standard genome sequencing and annotation.</title>
        <authorList>
            <consortium name="The Broad Institute Genomics Platform"/>
            <consortium name="The Broad Institute Genome Sequencing Center for Infectious Disease"/>
            <person name="Wu L."/>
            <person name="Ma J."/>
        </authorList>
    </citation>
    <scope>NUCLEOTIDE SEQUENCE [LARGE SCALE GENOMIC DNA]</scope>
    <source>
        <strain evidence="2">JCM 18410</strain>
    </source>
</reference>
<dbReference type="Gene3D" id="3.40.50.1820">
    <property type="entry name" value="alpha/beta hydrolase"/>
    <property type="match status" value="1"/>
</dbReference>
<evidence type="ECO:0000313" key="2">
    <source>
        <dbReference type="Proteomes" id="UP001500124"/>
    </source>
</evidence>
<sequence>MARVVGVHGVGKQLLGEESLRSQWRPALADGLRRAEAVTGTEPGALEEDGFAMAFYGDLFRPPGHMLAVGDPAYTAADVEDGFEAELLLAWWRSAAEGDAGVAPPGGDTLVRSPRAAQTALRALSRSRFFSRIALRALVFDLKQVHRYLADPELRVRVRRRVQTAITADTRVVIAHSLGSVVAYEALCALPGHGVRALVTLGSPLGMRMIFDRLEPAPSPSGLWPGPESLRWTNVADEGDAVAAVKDLRPYFGEDVRSAVVHNGSHAHDATAYLTDRLTGAAVARGLA</sequence>
<dbReference type="RefSeq" id="WP_345669981.1">
    <property type="nucleotide sequence ID" value="NZ_BAABKC010000066.1"/>
</dbReference>
<proteinExistence type="predicted"/>
<dbReference type="InterPro" id="IPR029058">
    <property type="entry name" value="AB_hydrolase_fold"/>
</dbReference>
<comment type="caution">
    <text evidence="1">The sequence shown here is derived from an EMBL/GenBank/DDBJ whole genome shotgun (WGS) entry which is preliminary data.</text>
</comment>
<gene>
    <name evidence="1" type="ORF">GCM10023336_45240</name>
</gene>
<accession>A0ABP9KS23</accession>
<name>A0ABP9KS23_9ACTN</name>
<keyword evidence="2" id="KW-1185">Reference proteome</keyword>
<dbReference type="EMBL" id="BAABKC010000066">
    <property type="protein sequence ID" value="GAA5064767.1"/>
    <property type="molecule type" value="Genomic_DNA"/>
</dbReference>
<evidence type="ECO:0000313" key="1">
    <source>
        <dbReference type="EMBL" id="GAA5064767.1"/>
    </source>
</evidence>
<dbReference type="SUPFAM" id="SSF53474">
    <property type="entry name" value="alpha/beta-Hydrolases"/>
    <property type="match status" value="1"/>
</dbReference>
<evidence type="ECO:0008006" key="3">
    <source>
        <dbReference type="Google" id="ProtNLM"/>
    </source>
</evidence>
<organism evidence="1 2">
    <name type="scientific">Streptomyces similanensis</name>
    <dbReference type="NCBI Taxonomy" id="1274988"/>
    <lineage>
        <taxon>Bacteria</taxon>
        <taxon>Bacillati</taxon>
        <taxon>Actinomycetota</taxon>
        <taxon>Actinomycetes</taxon>
        <taxon>Kitasatosporales</taxon>
        <taxon>Streptomycetaceae</taxon>
        <taxon>Streptomyces</taxon>
    </lineage>
</organism>